<feature type="transmembrane region" description="Helical" evidence="1">
    <location>
        <begin position="129"/>
        <end position="150"/>
    </location>
</feature>
<name>A0ABV7H5K8_9BURK</name>
<comment type="caution">
    <text evidence="2">The sequence shown here is derived from an EMBL/GenBank/DDBJ whole genome shotgun (WGS) entry which is preliminary data.</text>
</comment>
<dbReference type="Proteomes" id="UP001595556">
    <property type="component" value="Unassembled WGS sequence"/>
</dbReference>
<dbReference type="EMBL" id="JBHRTI010000004">
    <property type="protein sequence ID" value="MFC3147841.1"/>
    <property type="molecule type" value="Genomic_DNA"/>
</dbReference>
<keyword evidence="1" id="KW-1133">Transmembrane helix</keyword>
<organism evidence="2 3">
    <name type="scientific">Piscinibacterium candidicorallinum</name>
    <dbReference type="NCBI Taxonomy" id="1793872"/>
    <lineage>
        <taxon>Bacteria</taxon>
        <taxon>Pseudomonadati</taxon>
        <taxon>Pseudomonadota</taxon>
        <taxon>Betaproteobacteria</taxon>
        <taxon>Burkholderiales</taxon>
        <taxon>Piscinibacterium</taxon>
    </lineage>
</organism>
<accession>A0ABV7H5K8</accession>
<keyword evidence="1" id="KW-0472">Membrane</keyword>
<evidence type="ECO:0000256" key="1">
    <source>
        <dbReference type="SAM" id="Phobius"/>
    </source>
</evidence>
<protein>
    <submittedName>
        <fullName evidence="2">Uncharacterized protein</fullName>
    </submittedName>
</protein>
<feature type="transmembrane region" description="Helical" evidence="1">
    <location>
        <begin position="23"/>
        <end position="42"/>
    </location>
</feature>
<feature type="transmembrane region" description="Helical" evidence="1">
    <location>
        <begin position="96"/>
        <end position="117"/>
    </location>
</feature>
<keyword evidence="1" id="KW-0812">Transmembrane</keyword>
<proteinExistence type="predicted"/>
<keyword evidence="3" id="KW-1185">Reference proteome</keyword>
<feature type="transmembrane region" description="Helical" evidence="1">
    <location>
        <begin position="54"/>
        <end position="75"/>
    </location>
</feature>
<gene>
    <name evidence="2" type="ORF">ACFOEN_09325</name>
</gene>
<evidence type="ECO:0000313" key="2">
    <source>
        <dbReference type="EMBL" id="MFC3147841.1"/>
    </source>
</evidence>
<sequence length="161" mass="17195">MKHPFDPDRALELPSLRDLARQAASVLWALAGALLTAMLLFAAREDVFGSKVTLSAFGGWAGFWLAFVAPAVLLLQTARIWSAEPSQKMRRARVGVNLDWAMISMAAGAACAGGVVQGSVEASGTALDLWQRTAVTLAAFGPMAVVYAVLRRRLGLPLRET</sequence>
<evidence type="ECO:0000313" key="3">
    <source>
        <dbReference type="Proteomes" id="UP001595556"/>
    </source>
</evidence>
<dbReference type="RefSeq" id="WP_377303260.1">
    <property type="nucleotide sequence ID" value="NZ_CP180191.1"/>
</dbReference>
<reference evidence="3" key="1">
    <citation type="journal article" date="2019" name="Int. J. Syst. Evol. Microbiol.">
        <title>The Global Catalogue of Microorganisms (GCM) 10K type strain sequencing project: providing services to taxonomists for standard genome sequencing and annotation.</title>
        <authorList>
            <consortium name="The Broad Institute Genomics Platform"/>
            <consortium name="The Broad Institute Genome Sequencing Center for Infectious Disease"/>
            <person name="Wu L."/>
            <person name="Ma J."/>
        </authorList>
    </citation>
    <scope>NUCLEOTIDE SEQUENCE [LARGE SCALE GENOMIC DNA]</scope>
    <source>
        <strain evidence="3">KCTC 52168</strain>
    </source>
</reference>